<dbReference type="STRING" id="526218.Sterm_0809"/>
<evidence type="ECO:0000313" key="2">
    <source>
        <dbReference type="EMBL" id="ACZ09721.1"/>
    </source>
</evidence>
<gene>
    <name evidence="1" type="ordered locus">Sterm_0809</name>
    <name evidence="2" type="ordered locus">Sterm_2877</name>
</gene>
<dbReference type="RefSeq" id="WP_012860277.1">
    <property type="nucleotide sequence ID" value="NC_013517.1"/>
</dbReference>
<keyword evidence="3" id="KW-1185">Reference proteome</keyword>
<dbReference type="HOGENOM" id="CLU_3103685_0_0_0"/>
<name>D1ANB7_SEBTE</name>
<dbReference type="EMBL" id="CP001739">
    <property type="protein sequence ID" value="ACZ09721.1"/>
    <property type="molecule type" value="Genomic_DNA"/>
</dbReference>
<proteinExistence type="predicted"/>
<dbReference type="EMBL" id="CP001739">
    <property type="protein sequence ID" value="ACZ07681.1"/>
    <property type="molecule type" value="Genomic_DNA"/>
</dbReference>
<dbReference type="KEGG" id="str:Sterm_0809"/>
<reference evidence="2 3" key="2">
    <citation type="journal article" date="2010" name="Stand. Genomic Sci.">
        <title>Complete genome sequence of Sebaldella termitidis type strain (NCTC 11300).</title>
        <authorList>
            <person name="Harmon-Smith M."/>
            <person name="Celia L."/>
            <person name="Chertkov O."/>
            <person name="Lapidus A."/>
            <person name="Copeland A."/>
            <person name="Glavina Del Rio T."/>
            <person name="Nolan M."/>
            <person name="Lucas S."/>
            <person name="Tice H."/>
            <person name="Cheng J.F."/>
            <person name="Han C."/>
            <person name="Detter J.C."/>
            <person name="Bruce D."/>
            <person name="Goodwin L."/>
            <person name="Pitluck S."/>
            <person name="Pati A."/>
            <person name="Liolios K."/>
            <person name="Ivanova N."/>
            <person name="Mavromatis K."/>
            <person name="Mikhailova N."/>
            <person name="Chen A."/>
            <person name="Palaniappan K."/>
            <person name="Land M."/>
            <person name="Hauser L."/>
            <person name="Chang Y.J."/>
            <person name="Jeffries C.D."/>
            <person name="Brettin T."/>
            <person name="Goker M."/>
            <person name="Beck B."/>
            <person name="Bristow J."/>
            <person name="Eisen J.A."/>
            <person name="Markowitz V."/>
            <person name="Hugenholtz P."/>
            <person name="Kyrpides N.C."/>
            <person name="Klenk H.P."/>
            <person name="Chen F."/>
        </authorList>
    </citation>
    <scope>NUCLEOTIDE SEQUENCE [LARGE SCALE GENOMIC DNA]</scope>
    <source>
        <strain evidence="2">ATCC 33386</strain>
        <strain evidence="3">ATCC 33386 / NCTC 11300</strain>
    </source>
</reference>
<dbReference type="Proteomes" id="UP000000845">
    <property type="component" value="Chromosome"/>
</dbReference>
<evidence type="ECO:0000313" key="1">
    <source>
        <dbReference type="EMBL" id="ACZ07681.1"/>
    </source>
</evidence>
<evidence type="ECO:0000313" key="3">
    <source>
        <dbReference type="Proteomes" id="UP000000845"/>
    </source>
</evidence>
<dbReference type="AlphaFoldDB" id="D1ANB7"/>
<sequence length="51" mass="6064">MEELICDNCRFAVDYEAREGTYYCFFYEGTVEPHETCDCHELRAERSSNDD</sequence>
<organism evidence="2 3">
    <name type="scientific">Sebaldella termitidis (strain ATCC 33386 / NCTC 11300)</name>
    <dbReference type="NCBI Taxonomy" id="526218"/>
    <lineage>
        <taxon>Bacteria</taxon>
        <taxon>Fusobacteriati</taxon>
        <taxon>Fusobacteriota</taxon>
        <taxon>Fusobacteriia</taxon>
        <taxon>Fusobacteriales</taxon>
        <taxon>Leptotrichiaceae</taxon>
        <taxon>Sebaldella</taxon>
    </lineage>
</organism>
<accession>D1ANB7</accession>
<reference evidence="3" key="1">
    <citation type="submission" date="2009-09" db="EMBL/GenBank/DDBJ databases">
        <title>The complete chromosome of Sebaldella termitidis ATCC 33386.</title>
        <authorList>
            <consortium name="US DOE Joint Genome Institute (JGI-PGF)"/>
            <person name="Lucas S."/>
            <person name="Copeland A."/>
            <person name="Lapidus A."/>
            <person name="Glavina del Rio T."/>
            <person name="Dalin E."/>
            <person name="Tice H."/>
            <person name="Bruce D."/>
            <person name="Goodwin L."/>
            <person name="Pitluck S."/>
            <person name="Kyrpides N."/>
            <person name="Mavromatis K."/>
            <person name="Ivanova N."/>
            <person name="Mikhailova N."/>
            <person name="Sims D."/>
            <person name="Meincke L."/>
            <person name="Brettin T."/>
            <person name="Detter J.C."/>
            <person name="Han C."/>
            <person name="Larimer F."/>
            <person name="Land M."/>
            <person name="Hauser L."/>
            <person name="Markowitz V."/>
            <person name="Cheng J.F."/>
            <person name="Hugenholtz P."/>
            <person name="Woyke T."/>
            <person name="Wu D."/>
            <person name="Eisen J.A."/>
        </authorList>
    </citation>
    <scope>NUCLEOTIDE SEQUENCE [LARGE SCALE GENOMIC DNA]</scope>
    <source>
        <strain evidence="3">ATCC 33386 / NCTC 11300</strain>
    </source>
</reference>
<dbReference type="KEGG" id="str:Sterm_2877"/>
<protein>
    <submittedName>
        <fullName evidence="2">Uncharacterized protein</fullName>
    </submittedName>
</protein>